<feature type="region of interest" description="Disordered" evidence="1">
    <location>
        <begin position="1"/>
        <end position="256"/>
    </location>
</feature>
<feature type="compositionally biased region" description="Low complexity" evidence="1">
    <location>
        <begin position="239"/>
        <end position="256"/>
    </location>
</feature>
<feature type="compositionally biased region" description="Polar residues" evidence="1">
    <location>
        <begin position="1"/>
        <end position="13"/>
    </location>
</feature>
<feature type="compositionally biased region" description="Polar residues" evidence="1">
    <location>
        <begin position="217"/>
        <end position="238"/>
    </location>
</feature>
<evidence type="ECO:0000256" key="1">
    <source>
        <dbReference type="SAM" id="MobiDB-lite"/>
    </source>
</evidence>
<sequence length="389" mass="41302">MSNINSNNTNFQDGAQVELMDAMQPQQHPPPSQQQQPSVPQQFQPQYQQSFFTQPDIPEPQGRGGGGHPTQDQSYDPSRAVPSNTNAIGDGTPGYHVGGVGVPGSRVELMPQQQQPGFESGMRPASPQPVHGSDALTGGQLDSVQHASASRPLVGPFDAVPSQQPPLPPQHPFSSANTSGVSSFTASQIQSSGVTLEAAQPTASLPPPPSIHLQREASAQGNDLPRSNQGMMGTASSGNNNSMSPTASSTSPETPNKVHIASEGAIAAAQANQAATARGRRRSSLAVLVDKIKSASRSRSRSTSLSRRLSRTLSRHSLDEEEEEAAAGGPYKDVKLAQKEYLAKLRAEQERMGITHNADGLPIPQPEDRQRRRSSVSHILGLDKPLLSR</sequence>
<feature type="compositionally biased region" description="Polar residues" evidence="1">
    <location>
        <begin position="176"/>
        <end position="194"/>
    </location>
</feature>
<evidence type="ECO:0000313" key="2">
    <source>
        <dbReference type="EMBL" id="KAG9321555.1"/>
    </source>
</evidence>
<accession>A0A9P8A2D4</accession>
<dbReference type="EMBL" id="JAIFTL010000197">
    <property type="protein sequence ID" value="KAG9321555.1"/>
    <property type="molecule type" value="Genomic_DNA"/>
</dbReference>
<dbReference type="AlphaFoldDB" id="A0A9P8A2D4"/>
<feature type="region of interest" description="Disordered" evidence="1">
    <location>
        <begin position="291"/>
        <end position="331"/>
    </location>
</feature>
<organism evidence="2 3">
    <name type="scientific">Mortierella alpina</name>
    <name type="common">Oleaginous fungus</name>
    <name type="synonym">Mortierella renispora</name>
    <dbReference type="NCBI Taxonomy" id="64518"/>
    <lineage>
        <taxon>Eukaryota</taxon>
        <taxon>Fungi</taxon>
        <taxon>Fungi incertae sedis</taxon>
        <taxon>Mucoromycota</taxon>
        <taxon>Mortierellomycotina</taxon>
        <taxon>Mortierellomycetes</taxon>
        <taxon>Mortierellales</taxon>
        <taxon>Mortierellaceae</taxon>
        <taxon>Mortierella</taxon>
    </lineage>
</organism>
<dbReference type="Proteomes" id="UP000717515">
    <property type="component" value="Unassembled WGS sequence"/>
</dbReference>
<protein>
    <submittedName>
        <fullName evidence="2">Uncharacterized protein</fullName>
    </submittedName>
</protein>
<gene>
    <name evidence="2" type="ORF">KVV02_008200</name>
</gene>
<feature type="region of interest" description="Disordered" evidence="1">
    <location>
        <begin position="352"/>
        <end position="389"/>
    </location>
</feature>
<reference evidence="2" key="1">
    <citation type="submission" date="2021-07" db="EMBL/GenBank/DDBJ databases">
        <title>Draft genome of Mortierella alpina, strain LL118, isolated from an aspen leaf litter sample.</title>
        <authorList>
            <person name="Yang S."/>
            <person name="Vinatzer B.A."/>
        </authorList>
    </citation>
    <scope>NUCLEOTIDE SEQUENCE</scope>
    <source>
        <strain evidence="2">LL118</strain>
    </source>
</reference>
<comment type="caution">
    <text evidence="2">The sequence shown here is derived from an EMBL/GenBank/DDBJ whole genome shotgun (WGS) entry which is preliminary data.</text>
</comment>
<evidence type="ECO:0000313" key="3">
    <source>
        <dbReference type="Proteomes" id="UP000717515"/>
    </source>
</evidence>
<name>A0A9P8A2D4_MORAP</name>
<feature type="compositionally biased region" description="Polar residues" evidence="1">
    <location>
        <begin position="70"/>
        <end position="87"/>
    </location>
</feature>
<feature type="compositionally biased region" description="Low complexity" evidence="1">
    <location>
        <begin position="33"/>
        <end position="55"/>
    </location>
</feature>
<proteinExistence type="predicted"/>